<keyword evidence="1 3" id="KW-0853">WD repeat</keyword>
<feature type="region of interest" description="Disordered" evidence="5">
    <location>
        <begin position="511"/>
        <end position="540"/>
    </location>
</feature>
<dbReference type="AlphaFoldDB" id="A0A1Q9DNX6"/>
<dbReference type="InterPro" id="IPR051179">
    <property type="entry name" value="WD_repeat_multifunction"/>
</dbReference>
<dbReference type="InterPro" id="IPR019775">
    <property type="entry name" value="WD40_repeat_CS"/>
</dbReference>
<evidence type="ECO:0000256" key="1">
    <source>
        <dbReference type="ARBA" id="ARBA00022574"/>
    </source>
</evidence>
<sequence>MAESIMDSLDEGWLAQQEASPETPAKKRKQSDSEPGSSEKVHPNAKVRAAAKAKAKAKSQGVKRTVVKKCKGCRKKLAPGEAAPNWPGCWACKRSLDNICKLAKKQGPKAVEWVSEVRADPDDTRLYNMIQSYIEKCPESGEAGGSTMGRRRGKWCLIKYIERVKAASGLVRDCEGEMMWEKLWMEFSQTARGGKLTEEAAQSQWNSWVTAVNDKTAKASGVMFDYDGPQGKLRIWVKTADKLIYRSSYMKEKEIYCEGETTKKATEEDIDKLRPELLQNHGANMSFDEIAPVLAQSGKDAFASNDGFMLDILDLQPDMQDMGEDEEPEAAAEGEKKEPDAPKVWVERDRVVSASLRAAKSQNAVFVTKGLEQLQKQEQAEKEILAEMSEKQQEHMAGELKMWRVRLEAMAICFRDKDAEALKRFIARFTSVEAADASMPDQPVRMGACPPCELYAKLKTVDALEECAGKYQNATAPQHVKDVSSMLNDYKAPLQQLLQGATRAERSIKAAREQMKRASAKQAAQENKKGQTGAKSSESPALFDQGVAAAKQIRILEPAEVGSAQVDFQVPFIVKATSVVKDVSGSVASEHDGFKATFNIGRASTKGMRASKQIPETGGGDVFVKKLQEIFKDSNKLQLQADQCEGLKKHMMTSSFGIDVGYDKVSCEPACMPALRLTLEGTRTVVMTDWLQLVGFMQRQGIAAPIPPVRQAAFLRSMSPEMLKQYIEEASLWTSTLNAGDMIYVPFGFLTGELCTLLTFGLRVPVIVKASADPHLMGSIDKKLTEAEQSLASAKEDALKARLTTEASVLKELKKAVSVAVADAGAAPAAPAAAPAAPPTACHDYEILATCGKILSPIEVGATTDDALAKVVHEDSVLSVAICPTDRSILLTGGQDDSAVLWSIEEKDGSLRCSQRCRLQGHTDSVVEVAFSTDGAYAATASYDGTVRIWNSGDGSLVQHLEGPSKEIEWILWHPKGHAILAGSNDTMAWMWWAPSGKVMQIFAGHAAGVTCGCWGLGGKVVVTGSEDHGVIVWNPRAGTPQHHIREVHESSIISICSHPESPIVVTGAEDATAKILQIETGKVLEPLPGHIDSVEAVAFSNAPPKSTLLLATGSMDGTVQIWDAKSMDLRCTIKDHFEKGGIVKLKWLPGSTFGNW</sequence>
<evidence type="ECO:0000256" key="2">
    <source>
        <dbReference type="ARBA" id="ARBA00022737"/>
    </source>
</evidence>
<feature type="repeat" description="WD" evidence="3">
    <location>
        <begin position="1003"/>
        <end position="1044"/>
    </location>
</feature>
<keyword evidence="7" id="KW-1185">Reference proteome</keyword>
<gene>
    <name evidence="6" type="ORF">AK812_SmicGene20865</name>
</gene>
<feature type="repeat" description="WD" evidence="3">
    <location>
        <begin position="1088"/>
        <end position="1133"/>
    </location>
</feature>
<dbReference type="OrthoDB" id="420257at2759"/>
<feature type="compositionally biased region" description="Basic residues" evidence="5">
    <location>
        <begin position="43"/>
        <end position="57"/>
    </location>
</feature>
<dbReference type="PRINTS" id="PR00320">
    <property type="entry name" value="GPROTEINBRPT"/>
</dbReference>
<dbReference type="InterPro" id="IPR015943">
    <property type="entry name" value="WD40/YVTN_repeat-like_dom_sf"/>
</dbReference>
<dbReference type="PANTHER" id="PTHR19857">
    <property type="entry name" value="MITOCHONDRIAL DIVISION PROTEIN 1-RELATED"/>
    <property type="match status" value="1"/>
</dbReference>
<dbReference type="PROSITE" id="PS50294">
    <property type="entry name" value="WD_REPEATS_REGION"/>
    <property type="match status" value="3"/>
</dbReference>
<dbReference type="CDD" id="cd00200">
    <property type="entry name" value="WD40"/>
    <property type="match status" value="1"/>
</dbReference>
<feature type="region of interest" description="Disordered" evidence="5">
    <location>
        <begin position="1"/>
        <end position="60"/>
    </location>
</feature>
<evidence type="ECO:0000256" key="5">
    <source>
        <dbReference type="SAM" id="MobiDB-lite"/>
    </source>
</evidence>
<evidence type="ECO:0000256" key="4">
    <source>
        <dbReference type="SAM" id="Coils"/>
    </source>
</evidence>
<keyword evidence="2" id="KW-0677">Repeat</keyword>
<proteinExistence type="predicted"/>
<dbReference type="EMBL" id="LSRX01000453">
    <property type="protein sequence ID" value="OLP96840.1"/>
    <property type="molecule type" value="Genomic_DNA"/>
</dbReference>
<dbReference type="InterPro" id="IPR036322">
    <property type="entry name" value="WD40_repeat_dom_sf"/>
</dbReference>
<dbReference type="PROSITE" id="PS50082">
    <property type="entry name" value="WD_REPEATS_2"/>
    <property type="match status" value="5"/>
</dbReference>
<evidence type="ECO:0000313" key="7">
    <source>
        <dbReference type="Proteomes" id="UP000186817"/>
    </source>
</evidence>
<feature type="compositionally biased region" description="Basic and acidic residues" evidence="5">
    <location>
        <begin position="333"/>
        <end position="343"/>
    </location>
</feature>
<evidence type="ECO:0000256" key="3">
    <source>
        <dbReference type="PROSITE-ProRule" id="PRU00221"/>
    </source>
</evidence>
<dbReference type="PROSITE" id="PS00678">
    <property type="entry name" value="WD_REPEATS_1"/>
    <property type="match status" value="1"/>
</dbReference>
<reference evidence="6 7" key="1">
    <citation type="submission" date="2016-02" db="EMBL/GenBank/DDBJ databases">
        <title>Genome analysis of coral dinoflagellate symbionts highlights evolutionary adaptations to a symbiotic lifestyle.</title>
        <authorList>
            <person name="Aranda M."/>
            <person name="Li Y."/>
            <person name="Liew Y.J."/>
            <person name="Baumgarten S."/>
            <person name="Simakov O."/>
            <person name="Wilson M."/>
            <person name="Piel J."/>
            <person name="Ashoor H."/>
            <person name="Bougouffa S."/>
            <person name="Bajic V.B."/>
            <person name="Ryu T."/>
            <person name="Ravasi T."/>
            <person name="Bayer T."/>
            <person name="Micklem G."/>
            <person name="Kim H."/>
            <person name="Bhak J."/>
            <person name="Lajeunesse T.C."/>
            <person name="Voolstra C.R."/>
        </authorList>
    </citation>
    <scope>NUCLEOTIDE SEQUENCE [LARGE SCALE GENOMIC DNA]</scope>
    <source>
        <strain evidence="6 7">CCMP2467</strain>
    </source>
</reference>
<dbReference type="Gene3D" id="2.130.10.10">
    <property type="entry name" value="YVTN repeat-like/Quinoprotein amine dehydrogenase"/>
    <property type="match status" value="1"/>
</dbReference>
<dbReference type="SMART" id="SM00320">
    <property type="entry name" value="WD40"/>
    <property type="match status" value="6"/>
</dbReference>
<accession>A0A1Q9DNX6</accession>
<name>A0A1Q9DNX6_SYMMI</name>
<feature type="repeat" description="WD" evidence="3">
    <location>
        <begin position="1046"/>
        <end position="1087"/>
    </location>
</feature>
<feature type="repeat" description="WD" evidence="3">
    <location>
        <begin position="919"/>
        <end position="960"/>
    </location>
</feature>
<feature type="region of interest" description="Disordered" evidence="5">
    <location>
        <begin position="320"/>
        <end position="343"/>
    </location>
</feature>
<feature type="repeat" description="WD" evidence="3">
    <location>
        <begin position="870"/>
        <end position="912"/>
    </location>
</feature>
<comment type="caution">
    <text evidence="6">The sequence shown here is derived from an EMBL/GenBank/DDBJ whole genome shotgun (WGS) entry which is preliminary data.</text>
</comment>
<dbReference type="PANTHER" id="PTHR19857:SF8">
    <property type="entry name" value="ANGIO-ASSOCIATED MIGRATORY CELL PROTEIN"/>
    <property type="match status" value="1"/>
</dbReference>
<dbReference type="Pfam" id="PF00400">
    <property type="entry name" value="WD40"/>
    <property type="match status" value="5"/>
</dbReference>
<organism evidence="6 7">
    <name type="scientific">Symbiodinium microadriaticum</name>
    <name type="common">Dinoflagellate</name>
    <name type="synonym">Zooxanthella microadriatica</name>
    <dbReference type="NCBI Taxonomy" id="2951"/>
    <lineage>
        <taxon>Eukaryota</taxon>
        <taxon>Sar</taxon>
        <taxon>Alveolata</taxon>
        <taxon>Dinophyceae</taxon>
        <taxon>Suessiales</taxon>
        <taxon>Symbiodiniaceae</taxon>
        <taxon>Symbiodinium</taxon>
    </lineage>
</organism>
<evidence type="ECO:0000313" key="6">
    <source>
        <dbReference type="EMBL" id="OLP96840.1"/>
    </source>
</evidence>
<dbReference type="InterPro" id="IPR020472">
    <property type="entry name" value="WD40_PAC1"/>
</dbReference>
<keyword evidence="4" id="KW-0175">Coiled coil</keyword>
<feature type="coiled-coil region" evidence="4">
    <location>
        <begin position="777"/>
        <end position="804"/>
    </location>
</feature>
<dbReference type="InterPro" id="IPR001680">
    <property type="entry name" value="WD40_rpt"/>
</dbReference>
<dbReference type="SUPFAM" id="SSF50978">
    <property type="entry name" value="WD40 repeat-like"/>
    <property type="match status" value="1"/>
</dbReference>
<protein>
    <submittedName>
        <fullName evidence="6">Putative WD repeat-containing protein C25H1.08c</fullName>
    </submittedName>
</protein>
<dbReference type="Proteomes" id="UP000186817">
    <property type="component" value="Unassembled WGS sequence"/>
</dbReference>
<feature type="compositionally biased region" description="Acidic residues" evidence="5">
    <location>
        <begin position="321"/>
        <end position="332"/>
    </location>
</feature>